<feature type="compositionally biased region" description="Basic and acidic residues" evidence="1">
    <location>
        <begin position="1"/>
        <end position="22"/>
    </location>
</feature>
<sequence>MARSDLWEQHQKPNPRNPRDEVFDANGDS</sequence>
<proteinExistence type="predicted"/>
<dbReference type="AlphaFoldDB" id="A0A381UQD9"/>
<dbReference type="EMBL" id="UINC01006884">
    <property type="protein sequence ID" value="SVA30194.1"/>
    <property type="molecule type" value="Genomic_DNA"/>
</dbReference>
<accession>A0A381UQD9</accession>
<evidence type="ECO:0000313" key="2">
    <source>
        <dbReference type="EMBL" id="SVA30194.1"/>
    </source>
</evidence>
<protein>
    <submittedName>
        <fullName evidence="2">Uncharacterized protein</fullName>
    </submittedName>
</protein>
<reference evidence="2" key="1">
    <citation type="submission" date="2018-05" db="EMBL/GenBank/DDBJ databases">
        <authorList>
            <person name="Lanie J.A."/>
            <person name="Ng W.-L."/>
            <person name="Kazmierczak K.M."/>
            <person name="Andrzejewski T.M."/>
            <person name="Davidsen T.M."/>
            <person name="Wayne K.J."/>
            <person name="Tettelin H."/>
            <person name="Glass J.I."/>
            <person name="Rusch D."/>
            <person name="Podicherti R."/>
            <person name="Tsui H.-C.T."/>
            <person name="Winkler M.E."/>
        </authorList>
    </citation>
    <scope>NUCLEOTIDE SEQUENCE</scope>
</reference>
<feature type="region of interest" description="Disordered" evidence="1">
    <location>
        <begin position="1"/>
        <end position="29"/>
    </location>
</feature>
<organism evidence="2">
    <name type="scientific">marine metagenome</name>
    <dbReference type="NCBI Taxonomy" id="408172"/>
    <lineage>
        <taxon>unclassified sequences</taxon>
        <taxon>metagenomes</taxon>
        <taxon>ecological metagenomes</taxon>
    </lineage>
</organism>
<evidence type="ECO:0000256" key="1">
    <source>
        <dbReference type="SAM" id="MobiDB-lite"/>
    </source>
</evidence>
<gene>
    <name evidence="2" type="ORF">METZ01_LOCUS83048</name>
</gene>
<name>A0A381UQD9_9ZZZZ</name>